<evidence type="ECO:0008006" key="3">
    <source>
        <dbReference type="Google" id="ProtNLM"/>
    </source>
</evidence>
<organism evidence="1 2">
    <name type="scientific">Leeuwenhoekiella nanhaiensis</name>
    <dbReference type="NCBI Taxonomy" id="1655491"/>
    <lineage>
        <taxon>Bacteria</taxon>
        <taxon>Pseudomonadati</taxon>
        <taxon>Bacteroidota</taxon>
        <taxon>Flavobacteriia</taxon>
        <taxon>Flavobacteriales</taxon>
        <taxon>Flavobacteriaceae</taxon>
        <taxon>Leeuwenhoekiella</taxon>
    </lineage>
</organism>
<gene>
    <name evidence="1" type="ORF">CJ305_01485</name>
</gene>
<dbReference type="PANTHER" id="PTHR21174:SF0">
    <property type="entry name" value="HD PHOSPHOHYDROLASE FAMILY PROTEIN-RELATED"/>
    <property type="match status" value="1"/>
</dbReference>
<comment type="caution">
    <text evidence="1">The sequence shown here is derived from an EMBL/GenBank/DDBJ whole genome shotgun (WGS) entry which is preliminary data.</text>
</comment>
<dbReference type="PIRSF" id="PIRSF035170">
    <property type="entry name" value="HD_phosphohydro"/>
    <property type="match status" value="1"/>
</dbReference>
<dbReference type="OrthoDB" id="9808993at2"/>
<dbReference type="PANTHER" id="PTHR21174">
    <property type="match status" value="1"/>
</dbReference>
<evidence type="ECO:0000313" key="2">
    <source>
        <dbReference type="Proteomes" id="UP000229433"/>
    </source>
</evidence>
<name>A0A2G1VVW7_9FLAO</name>
<dbReference type="InterPro" id="IPR009218">
    <property type="entry name" value="HD_phosphohydro"/>
</dbReference>
<keyword evidence="2" id="KW-1185">Reference proteome</keyword>
<dbReference type="SUPFAM" id="SSF109604">
    <property type="entry name" value="HD-domain/PDEase-like"/>
    <property type="match status" value="1"/>
</dbReference>
<dbReference type="Proteomes" id="UP000229433">
    <property type="component" value="Unassembled WGS sequence"/>
</dbReference>
<sequence length="204" mass="24922">MIKDRFLELLNRYSEDLSYNLKCWDQLFKNYNHRSRHYHNIKHLEDMLLLLPEVEQHIENKDAILFSIFYHDIIYKVTRKNNEYKSAQIFREHIAPTKFKYVDNSFDQILATKHHEWSEHNDTNILLDLDLHVLGKSPEDYETYTENIRKEYSIYPNFLYQKGRIQVLKSFLDKEQLFKTPHFKEKYEFQAKTNLKAELKKLSK</sequence>
<reference evidence="1 2" key="1">
    <citation type="submission" date="2017-08" db="EMBL/GenBank/DDBJ databases">
        <title>The whole genome shortgun sequences of strain Leeuwenhoekiella nanhaiensis G18 from the South China Sea.</title>
        <authorList>
            <person name="Liu Q."/>
        </authorList>
    </citation>
    <scope>NUCLEOTIDE SEQUENCE [LARGE SCALE GENOMIC DNA]</scope>
    <source>
        <strain evidence="1 2">G18</strain>
    </source>
</reference>
<proteinExistence type="predicted"/>
<accession>A0A2G1VVW7</accession>
<dbReference type="AlphaFoldDB" id="A0A2G1VVW7"/>
<protein>
    <recommendedName>
        <fullName evidence="3">Metal-dependent HD superfamily phosphohydrolase</fullName>
    </recommendedName>
</protein>
<evidence type="ECO:0000313" key="1">
    <source>
        <dbReference type="EMBL" id="PHQ30926.1"/>
    </source>
</evidence>
<dbReference type="EMBL" id="NQXA01000001">
    <property type="protein sequence ID" value="PHQ30926.1"/>
    <property type="molecule type" value="Genomic_DNA"/>
</dbReference>